<dbReference type="EMBL" id="JAHRIQ010107386">
    <property type="protein sequence ID" value="MEQ2256568.1"/>
    <property type="molecule type" value="Genomic_DNA"/>
</dbReference>
<gene>
    <name evidence="1" type="ORF">ILYODFUR_025475</name>
</gene>
<sequence length="119" mass="13366">MSHFPSCYGATGTYLFQDTYLYTHTYTCAYQLMPVQNGVFVHLSPPLSSQPGRCVEGCSRSTELGAFLLGAIRSLYKWIRRLVPIAGTKLDVFPVLDCWTPAGRPFVTGPIHYFYGQDF</sequence>
<name>A0ABV0VIL6_9TELE</name>
<organism evidence="1 2">
    <name type="scientific">Ilyodon furcidens</name>
    <name type="common">goldbreast splitfin</name>
    <dbReference type="NCBI Taxonomy" id="33524"/>
    <lineage>
        <taxon>Eukaryota</taxon>
        <taxon>Metazoa</taxon>
        <taxon>Chordata</taxon>
        <taxon>Craniata</taxon>
        <taxon>Vertebrata</taxon>
        <taxon>Euteleostomi</taxon>
        <taxon>Actinopterygii</taxon>
        <taxon>Neopterygii</taxon>
        <taxon>Teleostei</taxon>
        <taxon>Neoteleostei</taxon>
        <taxon>Acanthomorphata</taxon>
        <taxon>Ovalentaria</taxon>
        <taxon>Atherinomorphae</taxon>
        <taxon>Cyprinodontiformes</taxon>
        <taxon>Goodeidae</taxon>
        <taxon>Ilyodon</taxon>
    </lineage>
</organism>
<keyword evidence="2" id="KW-1185">Reference proteome</keyword>
<reference evidence="1 2" key="1">
    <citation type="submission" date="2021-06" db="EMBL/GenBank/DDBJ databases">
        <authorList>
            <person name="Palmer J.M."/>
        </authorList>
    </citation>
    <scope>NUCLEOTIDE SEQUENCE [LARGE SCALE GENOMIC DNA]</scope>
    <source>
        <strain evidence="2">if_2019</strain>
        <tissue evidence="1">Muscle</tissue>
    </source>
</reference>
<evidence type="ECO:0000313" key="2">
    <source>
        <dbReference type="Proteomes" id="UP001482620"/>
    </source>
</evidence>
<dbReference type="Proteomes" id="UP001482620">
    <property type="component" value="Unassembled WGS sequence"/>
</dbReference>
<evidence type="ECO:0000313" key="1">
    <source>
        <dbReference type="EMBL" id="MEQ2256568.1"/>
    </source>
</evidence>
<accession>A0ABV0VIL6</accession>
<comment type="caution">
    <text evidence="1">The sequence shown here is derived from an EMBL/GenBank/DDBJ whole genome shotgun (WGS) entry which is preliminary data.</text>
</comment>
<protein>
    <submittedName>
        <fullName evidence="1">Uncharacterized protein</fullName>
    </submittedName>
</protein>
<proteinExistence type="predicted"/>